<comment type="function">
    <text evidence="15">Involved in base excision repair of DNA damaged by oxidation or by mutagenic agents. Acts as DNA glycosylase that recognizes and removes damaged bases. Has a preference for oxidized purines, such as 7,8-dihydro-8-oxoguanine (8-oxoG). Has AP (apurinic/apyrimidinic) lyase activity and introduces nicks in the DNA strand. Cleaves the DNA backbone by beta-delta elimination to generate a single-strand break at the site of the removed base with both 3'- and 5'-phosphates.</text>
</comment>
<evidence type="ECO:0000313" key="19">
    <source>
        <dbReference type="Proteomes" id="UP000014408"/>
    </source>
</evidence>
<dbReference type="SUPFAM" id="SSF81624">
    <property type="entry name" value="N-terminal domain of MutM-like DNA repair proteins"/>
    <property type="match status" value="1"/>
</dbReference>
<feature type="active site" description="Proton donor; for delta-elimination activity" evidence="15">
    <location>
        <position position="263"/>
    </location>
</feature>
<comment type="subunit">
    <text evidence="3 15">Monomer.</text>
</comment>
<evidence type="ECO:0000256" key="1">
    <source>
        <dbReference type="ARBA" id="ARBA00001668"/>
    </source>
</evidence>
<dbReference type="HAMAP" id="MF_00103">
    <property type="entry name" value="Fapy_DNA_glycosyl"/>
    <property type="match status" value="1"/>
</dbReference>
<evidence type="ECO:0000256" key="7">
    <source>
        <dbReference type="ARBA" id="ARBA00022801"/>
    </source>
</evidence>
<dbReference type="SUPFAM" id="SSF46946">
    <property type="entry name" value="S13-like H2TH domain"/>
    <property type="match status" value="1"/>
</dbReference>
<dbReference type="InterPro" id="IPR010663">
    <property type="entry name" value="Znf_FPG/IleRS"/>
</dbReference>
<feature type="domain" description="FPG-type" evidence="16">
    <location>
        <begin position="238"/>
        <end position="273"/>
    </location>
</feature>
<keyword evidence="11 15" id="KW-0456">Lyase</keyword>
<evidence type="ECO:0000256" key="10">
    <source>
        <dbReference type="ARBA" id="ARBA00023204"/>
    </source>
</evidence>
<dbReference type="SMART" id="SM01232">
    <property type="entry name" value="H2TH"/>
    <property type="match status" value="1"/>
</dbReference>
<name>S2Z6R7_9CORY</name>
<feature type="binding site" evidence="15">
    <location>
        <position position="91"/>
    </location>
    <ligand>
        <name>DNA</name>
        <dbReference type="ChEBI" id="CHEBI:16991"/>
    </ligand>
</feature>
<evidence type="ECO:0000256" key="9">
    <source>
        <dbReference type="ARBA" id="ARBA00023125"/>
    </source>
</evidence>
<evidence type="ECO:0000256" key="4">
    <source>
        <dbReference type="ARBA" id="ARBA00022723"/>
    </source>
</evidence>
<dbReference type="PROSITE" id="PS51068">
    <property type="entry name" value="FPG_CAT"/>
    <property type="match status" value="1"/>
</dbReference>
<evidence type="ECO:0000256" key="13">
    <source>
        <dbReference type="ARBA" id="ARBA00023295"/>
    </source>
</evidence>
<evidence type="ECO:0000256" key="8">
    <source>
        <dbReference type="ARBA" id="ARBA00022833"/>
    </source>
</evidence>
<dbReference type="RefSeq" id="WP_016459281.1">
    <property type="nucleotide sequence ID" value="NZ_KE150446.1"/>
</dbReference>
<dbReference type="GO" id="GO:0006979">
    <property type="term" value="P:response to oxidative stress"/>
    <property type="evidence" value="ECO:0007669"/>
    <property type="project" value="UniProtKB-ARBA"/>
</dbReference>
<feature type="domain" description="Formamidopyrimidine-DNA glycosylase catalytic" evidence="17">
    <location>
        <begin position="2"/>
        <end position="112"/>
    </location>
</feature>
<accession>S2Z6R7</accession>
<dbReference type="NCBIfam" id="TIGR00577">
    <property type="entry name" value="fpg"/>
    <property type="match status" value="1"/>
</dbReference>
<comment type="catalytic activity">
    <reaction evidence="14 15">
        <text>2'-deoxyribonucleotide-(2'-deoxyribose 5'-phosphate)-2'-deoxyribonucleotide-DNA = a 3'-end 2'-deoxyribonucleotide-(2,3-dehydro-2,3-deoxyribose 5'-phosphate)-DNA + a 5'-end 5'-phospho-2'-deoxyribonucleoside-DNA + H(+)</text>
        <dbReference type="Rhea" id="RHEA:66592"/>
        <dbReference type="Rhea" id="RHEA-COMP:13180"/>
        <dbReference type="Rhea" id="RHEA-COMP:16897"/>
        <dbReference type="Rhea" id="RHEA-COMP:17067"/>
        <dbReference type="ChEBI" id="CHEBI:15378"/>
        <dbReference type="ChEBI" id="CHEBI:136412"/>
        <dbReference type="ChEBI" id="CHEBI:157695"/>
        <dbReference type="ChEBI" id="CHEBI:167181"/>
        <dbReference type="EC" id="4.2.99.18"/>
    </reaction>
</comment>
<protein>
    <recommendedName>
        <fullName evidence="15">Formamidopyrimidine-DNA glycosylase</fullName>
        <shortName evidence="15">Fapy-DNA glycosylase</shortName>
        <ecNumber evidence="15">3.2.2.23</ecNumber>
    </recommendedName>
    <alternativeName>
        <fullName evidence="15">DNA-(apurinic or apyrimidinic site) lyase MutM</fullName>
        <shortName evidence="15">AP lyase MutM</shortName>
        <ecNumber evidence="15">4.2.99.18</ecNumber>
    </alternativeName>
</protein>
<dbReference type="InterPro" id="IPR015887">
    <property type="entry name" value="DNA_glyclase_Znf_dom_DNA_BS"/>
</dbReference>
<evidence type="ECO:0000256" key="3">
    <source>
        <dbReference type="ARBA" id="ARBA00011245"/>
    </source>
</evidence>
<feature type="binding site" evidence="15">
    <location>
        <position position="152"/>
    </location>
    <ligand>
        <name>DNA</name>
        <dbReference type="ChEBI" id="CHEBI:16991"/>
    </ligand>
</feature>
<dbReference type="EC" id="4.2.99.18" evidence="15"/>
<comment type="catalytic activity">
    <reaction evidence="1 15">
        <text>Hydrolysis of DNA containing ring-opened 7-methylguanine residues, releasing 2,6-diamino-4-hydroxy-5-(N-methyl)formamidopyrimidine.</text>
        <dbReference type="EC" id="3.2.2.23"/>
    </reaction>
</comment>
<evidence type="ECO:0000259" key="17">
    <source>
        <dbReference type="PROSITE" id="PS51068"/>
    </source>
</evidence>
<keyword evidence="12 15" id="KW-0511">Multifunctional enzyme</keyword>
<keyword evidence="8 15" id="KW-0862">Zinc</keyword>
<feature type="active site" description="Proton donor" evidence="15">
    <location>
        <position position="3"/>
    </location>
</feature>
<dbReference type="GO" id="GO:0003684">
    <property type="term" value="F:damaged DNA binding"/>
    <property type="evidence" value="ECO:0007669"/>
    <property type="project" value="InterPro"/>
</dbReference>
<dbReference type="HOGENOM" id="CLU_038423_1_2_11"/>
<dbReference type="InterPro" id="IPR000214">
    <property type="entry name" value="Znf_DNA_glyclase/AP_lyase"/>
</dbReference>
<reference evidence="18 19" key="1">
    <citation type="submission" date="2013-05" db="EMBL/GenBank/DDBJ databases">
        <title>The Genome Sequence of Corynebacterium pyruviciproducens 1773O (ATCC BAA-1742).</title>
        <authorList>
            <consortium name="The Broad Institute Genomics Platform"/>
            <person name="Earl A."/>
            <person name="Ward D."/>
            <person name="Feldgarden M."/>
            <person name="Gevers D."/>
            <person name="Tong J."/>
            <person name="Walker B."/>
            <person name="Young S."/>
            <person name="Zeng Q."/>
            <person name="Gargeya S."/>
            <person name="Fitzgerald M."/>
            <person name="Haas B."/>
            <person name="Abouelleil A."/>
            <person name="Allen A.W."/>
            <person name="Alvarado L."/>
            <person name="Arachchi H.M."/>
            <person name="Berlin A.M."/>
            <person name="Chapman S.B."/>
            <person name="Gainer-Dewar J."/>
            <person name="Goldberg J."/>
            <person name="Griggs A."/>
            <person name="Gujja S."/>
            <person name="Hansen M."/>
            <person name="Howarth C."/>
            <person name="Imamovic A."/>
            <person name="Ireland A."/>
            <person name="Larimer J."/>
            <person name="McCowan C."/>
            <person name="Murphy C."/>
            <person name="Pearson M."/>
            <person name="Poon T.W."/>
            <person name="Priest M."/>
            <person name="Roberts A."/>
            <person name="Saif S."/>
            <person name="Shea T."/>
            <person name="Sisk P."/>
            <person name="Sykes S."/>
            <person name="Wortman J."/>
            <person name="Nusbaum C."/>
            <person name="Birren B."/>
        </authorList>
    </citation>
    <scope>NUCLEOTIDE SEQUENCE [LARGE SCALE GENOMIC DNA]</scope>
    <source>
        <strain evidence="18 19">ATCC BAA-1742</strain>
    </source>
</reference>
<dbReference type="GO" id="GO:0008270">
    <property type="term" value="F:zinc ion binding"/>
    <property type="evidence" value="ECO:0007669"/>
    <property type="project" value="UniProtKB-UniRule"/>
</dbReference>
<feature type="active site" description="Proton donor; for beta-elimination activity" evidence="15">
    <location>
        <position position="57"/>
    </location>
</feature>
<evidence type="ECO:0000256" key="14">
    <source>
        <dbReference type="ARBA" id="ARBA00044632"/>
    </source>
</evidence>
<dbReference type="InterPro" id="IPR035937">
    <property type="entry name" value="FPG_N"/>
</dbReference>
<dbReference type="Proteomes" id="UP000014408">
    <property type="component" value="Unassembled WGS sequence"/>
</dbReference>
<evidence type="ECO:0000256" key="2">
    <source>
        <dbReference type="ARBA" id="ARBA00009409"/>
    </source>
</evidence>
<keyword evidence="10 15" id="KW-0234">DNA repair</keyword>
<dbReference type="Gene3D" id="1.10.8.50">
    <property type="match status" value="1"/>
</dbReference>
<gene>
    <name evidence="15" type="primary">mutM</name>
    <name evidence="15" type="synonym">fpg</name>
    <name evidence="18" type="ORF">HMPREF1219_00890</name>
</gene>
<keyword evidence="4 15" id="KW-0479">Metal-binding</keyword>
<dbReference type="InterPro" id="IPR015886">
    <property type="entry name" value="H2TH_FPG"/>
</dbReference>
<dbReference type="EMBL" id="ATBY01000010">
    <property type="protein sequence ID" value="EPD69945.1"/>
    <property type="molecule type" value="Genomic_DNA"/>
</dbReference>
<feature type="active site" description="Schiff-base intermediate with DNA" evidence="15">
    <location>
        <position position="2"/>
    </location>
</feature>
<dbReference type="CDD" id="cd08966">
    <property type="entry name" value="EcFpg-like_N"/>
    <property type="match status" value="1"/>
</dbReference>
<keyword evidence="13 15" id="KW-0326">Glycosidase</keyword>
<evidence type="ECO:0000256" key="12">
    <source>
        <dbReference type="ARBA" id="ARBA00023268"/>
    </source>
</evidence>
<comment type="caution">
    <text evidence="18">The sequence shown here is derived from an EMBL/GenBank/DDBJ whole genome shotgun (WGS) entry which is preliminary data.</text>
</comment>
<dbReference type="PROSITE" id="PS01242">
    <property type="entry name" value="ZF_FPG_1"/>
    <property type="match status" value="1"/>
</dbReference>
<evidence type="ECO:0000256" key="5">
    <source>
        <dbReference type="ARBA" id="ARBA00022763"/>
    </source>
</evidence>
<dbReference type="EC" id="3.2.2.23" evidence="15"/>
<dbReference type="PROSITE" id="PS51066">
    <property type="entry name" value="ZF_FPG_2"/>
    <property type="match status" value="1"/>
</dbReference>
<dbReference type="Pfam" id="PF06827">
    <property type="entry name" value="zf-FPG_IleRS"/>
    <property type="match status" value="1"/>
</dbReference>
<keyword evidence="9 15" id="KW-0238">DNA-binding</keyword>
<dbReference type="GO" id="GO:0006284">
    <property type="term" value="P:base-excision repair"/>
    <property type="evidence" value="ECO:0007669"/>
    <property type="project" value="InterPro"/>
</dbReference>
<comment type="similarity">
    <text evidence="2 15">Belongs to the FPG family.</text>
</comment>
<dbReference type="InterPro" id="IPR012319">
    <property type="entry name" value="FPG_cat"/>
</dbReference>
<dbReference type="Pfam" id="PF06831">
    <property type="entry name" value="H2TH"/>
    <property type="match status" value="1"/>
</dbReference>
<dbReference type="GO" id="GO:0140078">
    <property type="term" value="F:class I DNA-(apurinic or apyrimidinic site) endonuclease activity"/>
    <property type="evidence" value="ECO:0007669"/>
    <property type="project" value="UniProtKB-EC"/>
</dbReference>
<dbReference type="eggNOG" id="COG0266">
    <property type="taxonomic scope" value="Bacteria"/>
</dbReference>
<dbReference type="GO" id="GO:0003690">
    <property type="term" value="F:double-stranded DNA binding"/>
    <property type="evidence" value="ECO:0007669"/>
    <property type="project" value="UniProtKB-ARBA"/>
</dbReference>
<dbReference type="InterPro" id="IPR020629">
    <property type="entry name" value="FPG_Glyclase"/>
</dbReference>
<feature type="binding site" evidence="15">
    <location>
        <position position="109"/>
    </location>
    <ligand>
        <name>DNA</name>
        <dbReference type="ChEBI" id="CHEBI:16991"/>
    </ligand>
</feature>
<dbReference type="STRING" id="1125779.HMPREF1219_00890"/>
<dbReference type="SMART" id="SM00898">
    <property type="entry name" value="Fapy_DNA_glyco"/>
    <property type="match status" value="1"/>
</dbReference>
<keyword evidence="19" id="KW-1185">Reference proteome</keyword>
<dbReference type="AlphaFoldDB" id="S2Z6R7"/>
<dbReference type="FunFam" id="1.10.8.50:FF:000003">
    <property type="entry name" value="Formamidopyrimidine-DNA glycosylase"/>
    <property type="match status" value="1"/>
</dbReference>
<evidence type="ECO:0000256" key="6">
    <source>
        <dbReference type="ARBA" id="ARBA00022771"/>
    </source>
</evidence>
<evidence type="ECO:0000256" key="11">
    <source>
        <dbReference type="ARBA" id="ARBA00023239"/>
    </source>
</evidence>
<organism evidence="18 19">
    <name type="scientific">Corynebacterium pyruviciproducens ATCC BAA-1742</name>
    <dbReference type="NCBI Taxonomy" id="1125779"/>
    <lineage>
        <taxon>Bacteria</taxon>
        <taxon>Bacillati</taxon>
        <taxon>Actinomycetota</taxon>
        <taxon>Actinomycetes</taxon>
        <taxon>Mycobacteriales</taxon>
        <taxon>Corynebacteriaceae</taxon>
        <taxon>Corynebacterium</taxon>
    </lineage>
</organism>
<sequence>MPELPEVESVRRGLDSHLVGRTFGEVTVLHPRASRDTPNLAERLAGRRIEGTGRRGKFLWLVLDDAEALVIHLRMSGQVRITETTVPISPHTRIVAQLDGTVAQFVDQRTFGSWSLSDIDEQGIPVSLSHIAPDLLDAGLDHRGVAKRLKMRRGELKPALLDQGLVSGIGNIYADEMLWRACLHPRQQPRRVSIARLTELLHRGEEVMREALAQGGTSFDSLYVHVNGESGYFDRSLHAYGQGGGEPCDRCGELMVKTKVGGRGTTFCPRCQRRY</sequence>
<keyword evidence="6 15" id="KW-0863">Zinc-finger</keyword>
<evidence type="ECO:0000256" key="15">
    <source>
        <dbReference type="HAMAP-Rule" id="MF_00103"/>
    </source>
</evidence>
<keyword evidence="7 15" id="KW-0378">Hydrolase</keyword>
<dbReference type="GO" id="GO:0034039">
    <property type="term" value="F:8-oxo-7,8-dihydroguanine DNA N-glycosylase activity"/>
    <property type="evidence" value="ECO:0007669"/>
    <property type="project" value="TreeGrafter"/>
</dbReference>
<dbReference type="Pfam" id="PF01149">
    <property type="entry name" value="Fapy_DNA_glyco"/>
    <property type="match status" value="1"/>
</dbReference>
<dbReference type="PATRIC" id="fig|1125779.3.peg.876"/>
<dbReference type="PANTHER" id="PTHR22993:SF9">
    <property type="entry name" value="FORMAMIDOPYRIMIDINE-DNA GLYCOSYLASE"/>
    <property type="match status" value="1"/>
</dbReference>
<proteinExistence type="inferred from homology"/>
<dbReference type="InterPro" id="IPR010979">
    <property type="entry name" value="Ribosomal_uS13-like_H2TH"/>
</dbReference>
<dbReference type="PANTHER" id="PTHR22993">
    <property type="entry name" value="FORMAMIDOPYRIMIDINE-DNA GLYCOSYLASE"/>
    <property type="match status" value="1"/>
</dbReference>
<dbReference type="NCBIfam" id="NF002211">
    <property type="entry name" value="PRK01103.1"/>
    <property type="match status" value="1"/>
</dbReference>
<evidence type="ECO:0000313" key="18">
    <source>
        <dbReference type="EMBL" id="EPD69945.1"/>
    </source>
</evidence>
<evidence type="ECO:0000259" key="16">
    <source>
        <dbReference type="PROSITE" id="PS51066"/>
    </source>
</evidence>
<keyword evidence="5 15" id="KW-0227">DNA damage</keyword>
<dbReference type="Gene3D" id="3.20.190.10">
    <property type="entry name" value="MutM-like, N-terminal"/>
    <property type="match status" value="1"/>
</dbReference>
<dbReference type="SUPFAM" id="SSF57716">
    <property type="entry name" value="Glucocorticoid receptor-like (DNA-binding domain)"/>
    <property type="match status" value="1"/>
</dbReference>
<comment type="cofactor">
    <cofactor evidence="15">
        <name>Zn(2+)</name>
        <dbReference type="ChEBI" id="CHEBI:29105"/>
    </cofactor>
    <text evidence="15">Binds 1 zinc ion per subunit.</text>
</comment>